<feature type="transmembrane region" description="Helical" evidence="6">
    <location>
        <begin position="284"/>
        <end position="303"/>
    </location>
</feature>
<evidence type="ECO:0000256" key="4">
    <source>
        <dbReference type="ARBA" id="ARBA00022989"/>
    </source>
</evidence>
<dbReference type="InterPro" id="IPR050469">
    <property type="entry name" value="Diguanylate_Cyclase"/>
</dbReference>
<dbReference type="SMART" id="SM00267">
    <property type="entry name" value="GGDEF"/>
    <property type="match status" value="1"/>
</dbReference>
<keyword evidence="9" id="KW-1185">Reference proteome</keyword>
<dbReference type="InterPro" id="IPR043128">
    <property type="entry name" value="Rev_trsase/Diguanyl_cyclase"/>
</dbReference>
<keyword evidence="3 6" id="KW-0812">Transmembrane</keyword>
<keyword evidence="5 6" id="KW-0472">Membrane</keyword>
<dbReference type="CDD" id="cd01949">
    <property type="entry name" value="GGDEF"/>
    <property type="match status" value="1"/>
</dbReference>
<evidence type="ECO:0000256" key="3">
    <source>
        <dbReference type="ARBA" id="ARBA00022692"/>
    </source>
</evidence>
<feature type="domain" description="GGDEF" evidence="7">
    <location>
        <begin position="392"/>
        <end position="522"/>
    </location>
</feature>
<comment type="caution">
    <text evidence="8">The sequence shown here is derived from an EMBL/GenBank/DDBJ whole genome shotgun (WGS) entry which is preliminary data.</text>
</comment>
<dbReference type="RefSeq" id="WP_144844750.1">
    <property type="nucleotide sequence ID" value="NZ_VNJI01000006.1"/>
</dbReference>
<evidence type="ECO:0000256" key="2">
    <source>
        <dbReference type="ARBA" id="ARBA00022475"/>
    </source>
</evidence>
<dbReference type="SUPFAM" id="SSF103190">
    <property type="entry name" value="Sensory domain-like"/>
    <property type="match status" value="2"/>
</dbReference>
<dbReference type="Gene3D" id="3.30.70.270">
    <property type="match status" value="1"/>
</dbReference>
<dbReference type="Pfam" id="PF02743">
    <property type="entry name" value="dCache_1"/>
    <property type="match status" value="1"/>
</dbReference>
<gene>
    <name evidence="8" type="ORF">FPZ49_06590</name>
</gene>
<dbReference type="OrthoDB" id="9759607at2"/>
<dbReference type="InterPro" id="IPR029151">
    <property type="entry name" value="Sensor-like_sf"/>
</dbReference>
<evidence type="ECO:0000313" key="9">
    <source>
        <dbReference type="Proteomes" id="UP000317036"/>
    </source>
</evidence>
<evidence type="ECO:0000256" key="6">
    <source>
        <dbReference type="SAM" id="Phobius"/>
    </source>
</evidence>
<organism evidence="8 9">
    <name type="scientific">Paenibacillus cremeus</name>
    <dbReference type="NCBI Taxonomy" id="2163881"/>
    <lineage>
        <taxon>Bacteria</taxon>
        <taxon>Bacillati</taxon>
        <taxon>Bacillota</taxon>
        <taxon>Bacilli</taxon>
        <taxon>Bacillales</taxon>
        <taxon>Paenibacillaceae</taxon>
        <taxon>Paenibacillus</taxon>
    </lineage>
</organism>
<dbReference type="InterPro" id="IPR000160">
    <property type="entry name" value="GGDEF_dom"/>
</dbReference>
<dbReference type="PANTHER" id="PTHR45138:SF9">
    <property type="entry name" value="DIGUANYLATE CYCLASE DGCM-RELATED"/>
    <property type="match status" value="1"/>
</dbReference>
<keyword evidence="2" id="KW-1003">Cell membrane</keyword>
<dbReference type="Proteomes" id="UP000317036">
    <property type="component" value="Unassembled WGS sequence"/>
</dbReference>
<dbReference type="InterPro" id="IPR033479">
    <property type="entry name" value="dCache_1"/>
</dbReference>
<comment type="subcellular location">
    <subcellularLocation>
        <location evidence="1">Cell membrane</location>
        <topology evidence="1">Multi-pass membrane protein</topology>
    </subcellularLocation>
</comment>
<evidence type="ECO:0000259" key="7">
    <source>
        <dbReference type="PROSITE" id="PS50887"/>
    </source>
</evidence>
<dbReference type="Gene3D" id="3.30.450.20">
    <property type="entry name" value="PAS domain"/>
    <property type="match status" value="1"/>
</dbReference>
<dbReference type="EMBL" id="VNJI01000006">
    <property type="protein sequence ID" value="TVY10763.1"/>
    <property type="molecule type" value="Genomic_DNA"/>
</dbReference>
<proteinExistence type="predicted"/>
<sequence>MRKKAGFKLRTMAGFLVVVSVMTTLCICAFIGYRNEKESLIRMTFQLNQMYSDKMAETADGLFATMKTSLQVTGEYLAKDLTRPDMFDQLEQFRLNHSTFNSIILVDKDNVFLETSPGNLGLKGTKVSTEGALNALKVRRPVVTEPYMSATNYLVVLIIQPLFDAHGNYLGAFGGTIRLHEDNALKTMLGNKTIRENGSYVYVVSSAGNVLYHPISDRIGEHAPQNPVVSEVMQGKSGTMRLVNTRGVDFLASYSIIKETGWGVVSQTPTSVVLAASRELVKHLVLYVMPMLVALLLVIYWFIGKMSEPLAKLAQYATSMLSSSRSLQGEMPAIQTWNFEANALHQAFGMAVRHLRHQFDHLSQEAQTDPLTGLYNRRTMGLYIDNWMRKRIPFALLILDLDNFKRVNDTFGHEKGDEVLTFLSRAMLAHVGQGGVCYRFGGEEFVILLPDTGLATACRYAETIRQFMAETNSPIGQPVTLSIGAAAYPDSAKEAEQLFRLADEALYRAKRQGKNRVELAQAAQTIQ</sequence>
<reference evidence="8 9" key="1">
    <citation type="submission" date="2019-07" db="EMBL/GenBank/DDBJ databases">
        <authorList>
            <person name="Kim J."/>
        </authorList>
    </citation>
    <scope>NUCLEOTIDE SEQUENCE [LARGE SCALE GENOMIC DNA]</scope>
    <source>
        <strain evidence="8 9">JC52</strain>
    </source>
</reference>
<dbReference type="GO" id="GO:0052621">
    <property type="term" value="F:diguanylate cyclase activity"/>
    <property type="evidence" value="ECO:0007669"/>
    <property type="project" value="TreeGrafter"/>
</dbReference>
<dbReference type="SUPFAM" id="SSF55073">
    <property type="entry name" value="Nucleotide cyclase"/>
    <property type="match status" value="1"/>
</dbReference>
<dbReference type="FunFam" id="3.30.70.270:FF:000001">
    <property type="entry name" value="Diguanylate cyclase domain protein"/>
    <property type="match status" value="1"/>
</dbReference>
<feature type="transmembrane region" description="Helical" evidence="6">
    <location>
        <begin position="12"/>
        <end position="33"/>
    </location>
</feature>
<dbReference type="CDD" id="cd18773">
    <property type="entry name" value="PDC1_HK_sensor"/>
    <property type="match status" value="1"/>
</dbReference>
<accession>A0A559KF60</accession>
<evidence type="ECO:0000256" key="5">
    <source>
        <dbReference type="ARBA" id="ARBA00023136"/>
    </source>
</evidence>
<dbReference type="GO" id="GO:0005886">
    <property type="term" value="C:plasma membrane"/>
    <property type="evidence" value="ECO:0007669"/>
    <property type="project" value="UniProtKB-SubCell"/>
</dbReference>
<keyword evidence="4 6" id="KW-1133">Transmembrane helix</keyword>
<dbReference type="PROSITE" id="PS50887">
    <property type="entry name" value="GGDEF"/>
    <property type="match status" value="1"/>
</dbReference>
<dbReference type="AlphaFoldDB" id="A0A559KF60"/>
<dbReference type="CDD" id="cd12912">
    <property type="entry name" value="PDC2_MCP_like"/>
    <property type="match status" value="1"/>
</dbReference>
<evidence type="ECO:0000256" key="1">
    <source>
        <dbReference type="ARBA" id="ARBA00004651"/>
    </source>
</evidence>
<dbReference type="Pfam" id="PF00990">
    <property type="entry name" value="GGDEF"/>
    <property type="match status" value="1"/>
</dbReference>
<evidence type="ECO:0000313" key="8">
    <source>
        <dbReference type="EMBL" id="TVY10763.1"/>
    </source>
</evidence>
<dbReference type="NCBIfam" id="TIGR00254">
    <property type="entry name" value="GGDEF"/>
    <property type="match status" value="1"/>
</dbReference>
<dbReference type="InterPro" id="IPR029787">
    <property type="entry name" value="Nucleotide_cyclase"/>
</dbReference>
<protein>
    <submittedName>
        <fullName evidence="8">Sensor domain-containing diguanylate cyclase</fullName>
    </submittedName>
</protein>
<dbReference type="PANTHER" id="PTHR45138">
    <property type="entry name" value="REGULATORY COMPONENTS OF SENSORY TRANSDUCTION SYSTEM"/>
    <property type="match status" value="1"/>
</dbReference>
<name>A0A559KF60_9BACL</name>